<evidence type="ECO:0000256" key="4">
    <source>
        <dbReference type="RuleBase" id="RU000481"/>
    </source>
</evidence>
<evidence type="ECO:0000256" key="2">
    <source>
        <dbReference type="ARBA" id="ARBA00022576"/>
    </source>
</evidence>
<evidence type="ECO:0000259" key="5">
    <source>
        <dbReference type="Pfam" id="PF00155"/>
    </source>
</evidence>
<dbReference type="SUPFAM" id="SSF53383">
    <property type="entry name" value="PLP-dependent transferases"/>
    <property type="match status" value="1"/>
</dbReference>
<dbReference type="InterPro" id="IPR004838">
    <property type="entry name" value="NHTrfase_class1_PyrdxlP-BS"/>
</dbReference>
<dbReference type="PROSITE" id="PS00105">
    <property type="entry name" value="AA_TRANSFER_CLASS_1"/>
    <property type="match status" value="1"/>
</dbReference>
<comment type="cofactor">
    <cofactor evidence="1 4">
        <name>pyridoxal 5'-phosphate</name>
        <dbReference type="ChEBI" id="CHEBI:597326"/>
    </cofactor>
</comment>
<dbReference type="Gene3D" id="3.40.640.10">
    <property type="entry name" value="Type I PLP-dependent aspartate aminotransferase-like (Major domain)"/>
    <property type="match status" value="1"/>
</dbReference>
<dbReference type="EC" id="2.6.1.-" evidence="4"/>
<organism evidence="6 7">
    <name type="scientific">Caloramator mitchellensis</name>
    <dbReference type="NCBI Taxonomy" id="908809"/>
    <lineage>
        <taxon>Bacteria</taxon>
        <taxon>Bacillati</taxon>
        <taxon>Bacillota</taxon>
        <taxon>Clostridia</taxon>
        <taxon>Eubacteriales</taxon>
        <taxon>Clostridiaceae</taxon>
        <taxon>Caloramator</taxon>
    </lineage>
</organism>
<gene>
    <name evidence="6" type="primary">dapL</name>
    <name evidence="6" type="ORF">ABG79_01107</name>
</gene>
<dbReference type="InterPro" id="IPR050881">
    <property type="entry name" value="LL-DAP_aminotransferase"/>
</dbReference>
<evidence type="ECO:0000256" key="1">
    <source>
        <dbReference type="ARBA" id="ARBA00001933"/>
    </source>
</evidence>
<evidence type="ECO:0000313" key="6">
    <source>
        <dbReference type="EMBL" id="KRQ86917.1"/>
    </source>
</evidence>
<name>A0A0R3K1S0_CALMK</name>
<dbReference type="GO" id="GO:0030170">
    <property type="term" value="F:pyridoxal phosphate binding"/>
    <property type="evidence" value="ECO:0007669"/>
    <property type="project" value="InterPro"/>
</dbReference>
<dbReference type="AlphaFoldDB" id="A0A0R3K1S0"/>
<evidence type="ECO:0000256" key="3">
    <source>
        <dbReference type="ARBA" id="ARBA00022679"/>
    </source>
</evidence>
<comment type="caution">
    <text evidence="6">The sequence shown here is derived from an EMBL/GenBank/DDBJ whole genome shotgun (WGS) entry which is preliminary data.</text>
</comment>
<dbReference type="RefSeq" id="WP_057977951.1">
    <property type="nucleotide sequence ID" value="NZ_LKHP01000005.1"/>
</dbReference>
<comment type="similarity">
    <text evidence="4">Belongs to the class-I pyridoxal-phosphate-dependent aminotransferase family.</text>
</comment>
<dbReference type="Gene3D" id="3.90.1150.10">
    <property type="entry name" value="Aspartate Aminotransferase, domain 1"/>
    <property type="match status" value="1"/>
</dbReference>
<protein>
    <recommendedName>
        <fullName evidence="4">Aminotransferase</fullName>
        <ecNumber evidence="4">2.6.1.-</ecNumber>
    </recommendedName>
</protein>
<dbReference type="STRING" id="908809.ABG79_01107"/>
<reference evidence="6 7" key="1">
    <citation type="submission" date="2015-09" db="EMBL/GenBank/DDBJ databases">
        <title>Draft genome sequence of a Caloramator mitchellensis, a moderate thermophile from the Great Artesian Basin of Australia.</title>
        <authorList>
            <person name="Patel B.K."/>
        </authorList>
    </citation>
    <scope>NUCLEOTIDE SEQUENCE [LARGE SCALE GENOMIC DNA]</scope>
    <source>
        <strain evidence="6 7">VF08</strain>
    </source>
</reference>
<dbReference type="EMBL" id="LKHP01000005">
    <property type="protein sequence ID" value="KRQ86917.1"/>
    <property type="molecule type" value="Genomic_DNA"/>
</dbReference>
<keyword evidence="2 4" id="KW-0032">Aminotransferase</keyword>
<dbReference type="Proteomes" id="UP000052015">
    <property type="component" value="Unassembled WGS sequence"/>
</dbReference>
<sequence length="392" mass="44610">MKITNRLVKIQDYIFSSLEETKNNLIDKGARIYDLSIGDPDLPTPDFIKDEFINRLSCEGYNKYPPYSGIIEFKRAVANYYRRKFDVELDYRDEVGVLIGSKEGIAHLFLALTDPSDYVLIPNPGYPVYLSCAQICGCMPYCMNLSQQNDYLPNIYSIYPEVARRAKMLIINYPNNPTGAVANYSFLKDVIKFGKRNDIAIINDSAYINIVNDEKYSISILQVDGAKDIAVEVGSLSKTYNMAGWRIGYIVGNREIIKKLMLIKNNFDSGVFIPVQYAAAEALNNGDKYIEYINKIYLERRKLVEYYLSNIGINIYNSNGTFYVWFKIPDGYKSEEFCKFLLSASNVLLTPGDAFGNIGEGYCRISLTKDLKTLEEAMIKMAKSLNDILIQI</sequence>
<accession>A0A0R3K1S0</accession>
<dbReference type="InterPro" id="IPR004839">
    <property type="entry name" value="Aminotransferase_I/II_large"/>
</dbReference>
<proteinExistence type="inferred from homology"/>
<dbReference type="InterPro" id="IPR015424">
    <property type="entry name" value="PyrdxlP-dep_Trfase"/>
</dbReference>
<feature type="domain" description="Aminotransferase class I/classII large" evidence="5">
    <location>
        <begin position="33"/>
        <end position="377"/>
    </location>
</feature>
<dbReference type="PANTHER" id="PTHR42832">
    <property type="entry name" value="AMINO ACID AMINOTRANSFERASE"/>
    <property type="match status" value="1"/>
</dbReference>
<keyword evidence="7" id="KW-1185">Reference proteome</keyword>
<dbReference type="OrthoDB" id="9802328at2"/>
<dbReference type="InterPro" id="IPR015421">
    <property type="entry name" value="PyrdxlP-dep_Trfase_major"/>
</dbReference>
<dbReference type="PANTHER" id="PTHR42832:SF3">
    <property type="entry name" value="L-GLUTAMINE--4-(METHYLSULFANYL)-2-OXOBUTANOATE AMINOTRANSFERASE"/>
    <property type="match status" value="1"/>
</dbReference>
<dbReference type="Pfam" id="PF00155">
    <property type="entry name" value="Aminotran_1_2"/>
    <property type="match status" value="1"/>
</dbReference>
<dbReference type="CDD" id="cd00609">
    <property type="entry name" value="AAT_like"/>
    <property type="match status" value="1"/>
</dbReference>
<dbReference type="InterPro" id="IPR015422">
    <property type="entry name" value="PyrdxlP-dep_Trfase_small"/>
</dbReference>
<evidence type="ECO:0000313" key="7">
    <source>
        <dbReference type="Proteomes" id="UP000052015"/>
    </source>
</evidence>
<keyword evidence="3 4" id="KW-0808">Transferase</keyword>
<dbReference type="GO" id="GO:0008483">
    <property type="term" value="F:transaminase activity"/>
    <property type="evidence" value="ECO:0007669"/>
    <property type="project" value="UniProtKB-KW"/>
</dbReference>